<comment type="catalytic activity">
    <reaction evidence="9">
        <text>L-aspartate + O2 = iminosuccinate + H2O2</text>
        <dbReference type="Rhea" id="RHEA:25876"/>
        <dbReference type="ChEBI" id="CHEBI:15379"/>
        <dbReference type="ChEBI" id="CHEBI:16240"/>
        <dbReference type="ChEBI" id="CHEBI:29991"/>
        <dbReference type="ChEBI" id="CHEBI:77875"/>
        <dbReference type="EC" id="1.4.3.16"/>
    </reaction>
    <physiologicalReaction direction="left-to-right" evidence="9">
        <dbReference type="Rhea" id="RHEA:25877"/>
    </physiologicalReaction>
</comment>
<dbReference type="EC" id="1.4.3.16" evidence="4 10"/>
<dbReference type="RefSeq" id="WP_207025924.1">
    <property type="nucleotide sequence ID" value="NZ_JAFLNM010000001.1"/>
</dbReference>
<dbReference type="InterPro" id="IPR037099">
    <property type="entry name" value="Fum_R/Succ_DH_flav-like_C_sf"/>
</dbReference>
<dbReference type="SUPFAM" id="SSF46977">
    <property type="entry name" value="Succinate dehydrogenase/fumarate reductase flavoprotein C-terminal domain"/>
    <property type="match status" value="1"/>
</dbReference>
<dbReference type="Gene3D" id="3.90.700.10">
    <property type="entry name" value="Succinate dehydrogenase/fumarate reductase flavoprotein, catalytic domain"/>
    <property type="match status" value="1"/>
</dbReference>
<keyword evidence="5 11" id="KW-0285">Flavoprotein</keyword>
<gene>
    <name evidence="14" type="primary">nadB</name>
    <name evidence="14" type="ORF">J0654_01365</name>
</gene>
<dbReference type="PRINTS" id="PR00368">
    <property type="entry name" value="FADPNR"/>
</dbReference>
<dbReference type="Proteomes" id="UP000664807">
    <property type="component" value="Unassembled WGS sequence"/>
</dbReference>
<dbReference type="InterPro" id="IPR005288">
    <property type="entry name" value="NadB"/>
</dbReference>
<keyword evidence="15" id="KW-1185">Reference proteome</keyword>
<evidence type="ECO:0000256" key="1">
    <source>
        <dbReference type="ARBA" id="ARBA00001974"/>
    </source>
</evidence>
<evidence type="ECO:0000256" key="9">
    <source>
        <dbReference type="ARBA" id="ARBA00048305"/>
    </source>
</evidence>
<evidence type="ECO:0000256" key="4">
    <source>
        <dbReference type="ARBA" id="ARBA00012173"/>
    </source>
</evidence>
<dbReference type="Gene3D" id="3.50.50.60">
    <property type="entry name" value="FAD/NAD(P)-binding domain"/>
    <property type="match status" value="1"/>
</dbReference>
<comment type="cofactor">
    <cofactor evidence="1 11">
        <name>FAD</name>
        <dbReference type="ChEBI" id="CHEBI:57692"/>
    </cofactor>
</comment>
<evidence type="ECO:0000256" key="7">
    <source>
        <dbReference type="ARBA" id="ARBA00022827"/>
    </source>
</evidence>
<dbReference type="PIRSF" id="PIRSF000171">
    <property type="entry name" value="SDHA_APRA_LASPO"/>
    <property type="match status" value="1"/>
</dbReference>
<evidence type="ECO:0000256" key="11">
    <source>
        <dbReference type="RuleBase" id="RU362049"/>
    </source>
</evidence>
<evidence type="ECO:0000313" key="14">
    <source>
        <dbReference type="EMBL" id="MBO0340266.1"/>
    </source>
</evidence>
<evidence type="ECO:0000313" key="15">
    <source>
        <dbReference type="Proteomes" id="UP000664807"/>
    </source>
</evidence>
<feature type="domain" description="FAD-dependent oxidoreductase 2 FAD-binding" evidence="12">
    <location>
        <begin position="5"/>
        <end position="390"/>
    </location>
</feature>
<dbReference type="Pfam" id="PF02910">
    <property type="entry name" value="Succ_DH_flav_C"/>
    <property type="match status" value="1"/>
</dbReference>
<dbReference type="PANTHER" id="PTHR42716:SF2">
    <property type="entry name" value="L-ASPARTATE OXIDASE, CHLOROPLASTIC"/>
    <property type="match status" value="1"/>
</dbReference>
<comment type="subcellular location">
    <subcellularLocation>
        <location evidence="11">Cytoplasm</location>
    </subcellularLocation>
</comment>
<organism evidence="14 15">
    <name type="scientific">Flagellimonas profundi</name>
    <dbReference type="NCBI Taxonomy" id="2915620"/>
    <lineage>
        <taxon>Bacteria</taxon>
        <taxon>Pseudomonadati</taxon>
        <taxon>Bacteroidota</taxon>
        <taxon>Flavobacteriia</taxon>
        <taxon>Flavobacteriales</taxon>
        <taxon>Flavobacteriaceae</taxon>
        <taxon>Flagellimonas</taxon>
    </lineage>
</organism>
<dbReference type="InterPro" id="IPR036188">
    <property type="entry name" value="FAD/NAD-bd_sf"/>
</dbReference>
<dbReference type="GO" id="GO:0008734">
    <property type="term" value="F:L-aspartate oxidase activity"/>
    <property type="evidence" value="ECO:0007669"/>
    <property type="project" value="UniProtKB-EC"/>
</dbReference>
<evidence type="ECO:0000256" key="6">
    <source>
        <dbReference type="ARBA" id="ARBA00022642"/>
    </source>
</evidence>
<dbReference type="Pfam" id="PF00890">
    <property type="entry name" value="FAD_binding_2"/>
    <property type="match status" value="1"/>
</dbReference>
<comment type="similarity">
    <text evidence="3 11">Belongs to the FAD-dependent oxidoreductase 2 family. NadB subfamily.</text>
</comment>
<dbReference type="NCBIfam" id="TIGR00551">
    <property type="entry name" value="nadB"/>
    <property type="match status" value="1"/>
</dbReference>
<dbReference type="SUPFAM" id="SSF51905">
    <property type="entry name" value="FAD/NAD(P)-binding domain"/>
    <property type="match status" value="1"/>
</dbReference>
<name>A0ABS3FAT1_9FLAO</name>
<evidence type="ECO:0000256" key="10">
    <source>
        <dbReference type="NCBIfam" id="TIGR00551"/>
    </source>
</evidence>
<accession>A0ABS3FAT1</accession>
<dbReference type="InterPro" id="IPR027477">
    <property type="entry name" value="Succ_DH/fumarate_Rdtase_cat_sf"/>
</dbReference>
<feature type="domain" description="Fumarate reductase/succinate dehydrogenase flavoprotein-like C-terminal" evidence="13">
    <location>
        <begin position="437"/>
        <end position="517"/>
    </location>
</feature>
<keyword evidence="6 11" id="KW-0662">Pyridine nucleotide biosynthesis</keyword>
<dbReference type="EMBL" id="JAFLNM010000001">
    <property type="protein sequence ID" value="MBO0340266.1"/>
    <property type="molecule type" value="Genomic_DNA"/>
</dbReference>
<keyword evidence="7 11" id="KW-0274">FAD</keyword>
<evidence type="ECO:0000256" key="2">
    <source>
        <dbReference type="ARBA" id="ARBA00004950"/>
    </source>
</evidence>
<dbReference type="SUPFAM" id="SSF56425">
    <property type="entry name" value="Succinate dehydrogenase/fumarate reductase flavoprotein, catalytic domain"/>
    <property type="match status" value="1"/>
</dbReference>
<comment type="function">
    <text evidence="11">Catalyzes the oxidation of L-aspartate to iminoaspartate.</text>
</comment>
<evidence type="ECO:0000256" key="5">
    <source>
        <dbReference type="ARBA" id="ARBA00022630"/>
    </source>
</evidence>
<comment type="caution">
    <text evidence="14">The sequence shown here is derived from an EMBL/GenBank/DDBJ whole genome shotgun (WGS) entry which is preliminary data.</text>
</comment>
<keyword evidence="8 11" id="KW-0560">Oxidoreductase</keyword>
<evidence type="ECO:0000256" key="3">
    <source>
        <dbReference type="ARBA" id="ARBA00008562"/>
    </source>
</evidence>
<evidence type="ECO:0000256" key="8">
    <source>
        <dbReference type="ARBA" id="ARBA00023002"/>
    </source>
</evidence>
<evidence type="ECO:0000259" key="12">
    <source>
        <dbReference type="Pfam" id="PF00890"/>
    </source>
</evidence>
<proteinExistence type="inferred from homology"/>
<dbReference type="InterPro" id="IPR003953">
    <property type="entry name" value="FAD-dep_OxRdtase_2_FAD-bd"/>
</dbReference>
<protein>
    <recommendedName>
        <fullName evidence="4 10">L-aspartate oxidase</fullName>
        <ecNumber evidence="4 10">1.4.3.16</ecNumber>
    </recommendedName>
</protein>
<reference evidence="14 15" key="1">
    <citation type="submission" date="2021-03" db="EMBL/GenBank/DDBJ databases">
        <title>Muricauda lutimaris sp. nov. and Muricauda ruestringensis sp. nov, two marine members of the Flavobacteriaceae isolated from deep sea sediments of Western Pacific.</title>
        <authorList>
            <person name="Zhao S."/>
            <person name="Liu R."/>
        </authorList>
    </citation>
    <scope>NUCLEOTIDE SEQUENCE [LARGE SCALE GENOMIC DNA]</scope>
    <source>
        <strain evidence="14 15">BC31-3-A3</strain>
    </source>
</reference>
<dbReference type="InterPro" id="IPR015939">
    <property type="entry name" value="Fum_Rdtase/Succ_DH_flav-like_C"/>
</dbReference>
<dbReference type="PANTHER" id="PTHR42716">
    <property type="entry name" value="L-ASPARTATE OXIDASE"/>
    <property type="match status" value="1"/>
</dbReference>
<comment type="pathway">
    <text evidence="2 11">Cofactor biosynthesis; NAD(+) biosynthesis; iminoaspartate from L-aspartate (oxidase route): step 1/1.</text>
</comment>
<evidence type="ECO:0000259" key="13">
    <source>
        <dbReference type="Pfam" id="PF02910"/>
    </source>
</evidence>
<sequence>MVSTDYLVIGSGIAGLSFALKMAHKFPDRTVCITTKSDAGDSNTKHAQGGIAAVSDLETDSFQKHISDTLVAGDGLCDPSIVGMVVRRGPERIKELMSCGVPFDKGKNGQLALGREGGHAESRIVHHKDHTGQEIASTLLDQVYGRHNITVFEHHFAIDLITEYRIYGTKPSKPTCFGAYMLDQNTGKVRTFRARNTVLATGGIGTIYGHTTNPSVATGDGIAMAYRAGAQIQDMEFVQFHPTVLYEGKAGQSFLISEAIRGFGAYLRNQKGHRFMPDYDSRAELAPRDIVSRSIDQELKKYDDPFVYLDCTHLNSKALRVRFPNIYEACRKRQIKLETDWIPIVPAAHYLCGGIMVDSNGRTTITNLFACGECSRTGLHGANRLASNSLLEALVYAHNIFEYLGYQKLFSPSVVMPEWEGMGVDAIQDGNPVGQYRDRLQLLMQDDVGIVRSTARMQKAIKQLDTMYSEIEELYRTTKMNVALCELRNMVHVARLIVEQCLRRKENKGGFYNIDFELVRNV</sequence>
<dbReference type="Gene3D" id="1.20.58.100">
    <property type="entry name" value="Fumarate reductase/succinate dehydrogenase flavoprotein-like, C-terminal domain"/>
    <property type="match status" value="1"/>
</dbReference>